<dbReference type="AlphaFoldDB" id="A0A2A2JZM7"/>
<keyword evidence="4" id="KW-0407">Ion channel</keyword>
<sequence length="831" mass="94907">MVVLLPTTRALSSPPAPTQSKGVKKCCPASSRVLNSPVQRFTSCFGIYQSAANNLSTSMLNVVRGIHRHRRSPKVTEDDLKQFKAPEFSQKDEGYDGRLVWDQEDEKSAGALLSFQIAVEGGDRDKIKELIGSITTIPESSQLEHFIDLLIGFQTLDNLKEALLTAICIGNRPLVEMVLGLFAYTPFDERSGCAWSAAFPPHVTPLLLACNMNNLAIVECLLLRGHQLDIPHMRKCECELCLKMSPSSRNDIRAVDTIRAMCSDAYLWLATHDPFAAACALAEDVQERADEDNYRFKDQYQAMLSTIDHFLCRFVDCAWSTDEMRIVLERRPYCPVSSCEMPLPRVQLAMSAGIKHVISTPNIQDAMLTTWLGDWCQFGAGRPRRDAYRLMRHVLFYPIMALLFIFTNGKIAKSFNVPFAKYISHCAAYGTFIISLIVIRYFKQGNVSNILEKSFEAYFFSYVLGMLLERYIMLSRIGPQQYLMFWWRWFDGVLIFMFGLTTAIWIGHWVEQKQDFEQITHLENLNFSSIYDILLGICCILSITKVFYFMQLMKGLGGTVISVGKCVGTVYNYLLIMFLVMVSFAIGLNLVQQPFSHRLQVVGDKNTTTQGAYEGITYSVRSLFWGFYGYLSPSDYDIAVGNSGPNYEVVNYDVTRYTLEMITALYHIMLVLMLLNLMISLLVKKADEVLENEDTEYKYTRVAIYSEYISWESTIPPPFNLICIPISGLMKMCYDKENHSLHWPEIFLRDDCSPFDDDEKARQTEREASYTDLLITMFARYRASREVHFRSACYSDIDKGQKDSPPKVYFLSDELKIGKTGKKNERISMPF</sequence>
<dbReference type="SMART" id="SM01420">
    <property type="entry name" value="TRP_2"/>
    <property type="match status" value="1"/>
</dbReference>
<feature type="transmembrane region" description="Helical" evidence="6">
    <location>
        <begin position="486"/>
        <end position="510"/>
    </location>
</feature>
<keyword evidence="6" id="KW-1133">Transmembrane helix</keyword>
<comment type="caution">
    <text evidence="8">The sequence shown here is derived from an EMBL/GenBank/DDBJ whole genome shotgun (WGS) entry which is preliminary data.</text>
</comment>
<dbReference type="GO" id="GO:0015279">
    <property type="term" value="F:store-operated calcium channel activity"/>
    <property type="evidence" value="ECO:0007669"/>
    <property type="project" value="TreeGrafter"/>
</dbReference>
<dbReference type="GO" id="GO:0034703">
    <property type="term" value="C:cation channel complex"/>
    <property type="evidence" value="ECO:0007669"/>
    <property type="project" value="TreeGrafter"/>
</dbReference>
<dbReference type="STRING" id="2018661.A0A2A2JZM7"/>
<protein>
    <recommendedName>
        <fullName evidence="7">Transient receptor ion channel domain-containing protein</fullName>
    </recommendedName>
</protein>
<proteinExistence type="predicted"/>
<feature type="transmembrane region" description="Helical" evidence="6">
    <location>
        <begin position="570"/>
        <end position="591"/>
    </location>
</feature>
<feature type="region of interest" description="Disordered" evidence="5">
    <location>
        <begin position="1"/>
        <end position="22"/>
    </location>
</feature>
<feature type="domain" description="Transient receptor ion channel" evidence="7">
    <location>
        <begin position="236"/>
        <end position="297"/>
    </location>
</feature>
<feature type="transmembrane region" description="Helical" evidence="6">
    <location>
        <begin position="664"/>
        <end position="683"/>
    </location>
</feature>
<gene>
    <name evidence="8" type="ORF">WR25_05158</name>
</gene>
<feature type="transmembrane region" description="Helical" evidence="6">
    <location>
        <begin position="530"/>
        <end position="550"/>
    </location>
</feature>
<dbReference type="GO" id="GO:0007338">
    <property type="term" value="P:single fertilization"/>
    <property type="evidence" value="ECO:0007669"/>
    <property type="project" value="TreeGrafter"/>
</dbReference>
<dbReference type="GO" id="GO:0070679">
    <property type="term" value="F:inositol 1,4,5 trisphosphate binding"/>
    <property type="evidence" value="ECO:0007669"/>
    <property type="project" value="TreeGrafter"/>
</dbReference>
<dbReference type="OrthoDB" id="2373987at2759"/>
<evidence type="ECO:0000259" key="7">
    <source>
        <dbReference type="SMART" id="SM01420"/>
    </source>
</evidence>
<keyword evidence="9" id="KW-1185">Reference proteome</keyword>
<accession>A0A2A2JZM7</accession>
<keyword evidence="1" id="KW-0813">Transport</keyword>
<reference evidence="8 9" key="1">
    <citation type="journal article" date="2017" name="Curr. Biol.">
        <title>Genome architecture and evolution of a unichromosomal asexual nematode.</title>
        <authorList>
            <person name="Fradin H."/>
            <person name="Zegar C."/>
            <person name="Gutwein M."/>
            <person name="Lucas J."/>
            <person name="Kovtun M."/>
            <person name="Corcoran D."/>
            <person name="Baugh L.R."/>
            <person name="Kiontke K."/>
            <person name="Gunsalus K."/>
            <person name="Fitch D.H."/>
            <person name="Piano F."/>
        </authorList>
    </citation>
    <scope>NUCLEOTIDE SEQUENCE [LARGE SCALE GENOMIC DNA]</scope>
    <source>
        <strain evidence="8">PF1309</strain>
    </source>
</reference>
<feature type="transmembrane region" description="Helical" evidence="6">
    <location>
        <begin position="390"/>
        <end position="407"/>
    </location>
</feature>
<evidence type="ECO:0000256" key="3">
    <source>
        <dbReference type="ARBA" id="ARBA00023065"/>
    </source>
</evidence>
<keyword evidence="2" id="KW-0677">Repeat</keyword>
<evidence type="ECO:0000256" key="2">
    <source>
        <dbReference type="ARBA" id="ARBA00022737"/>
    </source>
</evidence>
<evidence type="ECO:0000256" key="5">
    <source>
        <dbReference type="SAM" id="MobiDB-lite"/>
    </source>
</evidence>
<dbReference type="InterPro" id="IPR013555">
    <property type="entry name" value="TRP_dom"/>
</dbReference>
<evidence type="ECO:0000256" key="4">
    <source>
        <dbReference type="ARBA" id="ARBA00023303"/>
    </source>
</evidence>
<feature type="transmembrane region" description="Helical" evidence="6">
    <location>
        <begin position="454"/>
        <end position="474"/>
    </location>
</feature>
<dbReference type="GO" id="GO:0051480">
    <property type="term" value="P:regulation of cytosolic calcium ion concentration"/>
    <property type="evidence" value="ECO:0007669"/>
    <property type="project" value="TreeGrafter"/>
</dbReference>
<dbReference type="PANTHER" id="PTHR10117:SF50">
    <property type="entry name" value="ANK_REP_REGION DOMAIN-CONTAINING PROTEIN"/>
    <property type="match status" value="1"/>
</dbReference>
<dbReference type="PRINTS" id="PR01097">
    <property type="entry name" value="TRNSRECEPTRP"/>
</dbReference>
<keyword evidence="3" id="KW-0406">Ion transport</keyword>
<dbReference type="PANTHER" id="PTHR10117">
    <property type="entry name" value="TRANSIENT RECEPTOR POTENTIAL CHANNEL"/>
    <property type="match status" value="1"/>
</dbReference>
<dbReference type="InterPro" id="IPR002153">
    <property type="entry name" value="TRPC_channel"/>
</dbReference>
<evidence type="ECO:0000256" key="6">
    <source>
        <dbReference type="SAM" id="Phobius"/>
    </source>
</evidence>
<feature type="transmembrane region" description="Helical" evidence="6">
    <location>
        <begin position="419"/>
        <end position="442"/>
    </location>
</feature>
<dbReference type="GO" id="GO:0005886">
    <property type="term" value="C:plasma membrane"/>
    <property type="evidence" value="ECO:0007669"/>
    <property type="project" value="TreeGrafter"/>
</dbReference>
<keyword evidence="6" id="KW-0812">Transmembrane</keyword>
<evidence type="ECO:0000313" key="9">
    <source>
        <dbReference type="Proteomes" id="UP000218231"/>
    </source>
</evidence>
<keyword evidence="6" id="KW-0472">Membrane</keyword>
<dbReference type="EMBL" id="LIAE01009985">
    <property type="protein sequence ID" value="PAV67145.1"/>
    <property type="molecule type" value="Genomic_DNA"/>
</dbReference>
<organism evidence="8 9">
    <name type="scientific">Diploscapter pachys</name>
    <dbReference type="NCBI Taxonomy" id="2018661"/>
    <lineage>
        <taxon>Eukaryota</taxon>
        <taxon>Metazoa</taxon>
        <taxon>Ecdysozoa</taxon>
        <taxon>Nematoda</taxon>
        <taxon>Chromadorea</taxon>
        <taxon>Rhabditida</taxon>
        <taxon>Rhabditina</taxon>
        <taxon>Rhabditomorpha</taxon>
        <taxon>Rhabditoidea</taxon>
        <taxon>Rhabditidae</taxon>
        <taxon>Diploscapter</taxon>
    </lineage>
</organism>
<name>A0A2A2JZM7_9BILA</name>
<evidence type="ECO:0000313" key="8">
    <source>
        <dbReference type="EMBL" id="PAV67145.1"/>
    </source>
</evidence>
<dbReference type="Proteomes" id="UP000218231">
    <property type="component" value="Unassembled WGS sequence"/>
</dbReference>
<evidence type="ECO:0000256" key="1">
    <source>
        <dbReference type="ARBA" id="ARBA00022448"/>
    </source>
</evidence>